<dbReference type="AlphaFoldDB" id="L2GQK6"/>
<keyword evidence="1" id="KW-1133">Transmembrane helix</keyword>
<dbReference type="OMA" id="PALEINC"/>
<keyword evidence="3" id="KW-1185">Reference proteome</keyword>
<protein>
    <submittedName>
        <fullName evidence="2">Uncharacterized protein</fullName>
    </submittedName>
</protein>
<dbReference type="EMBL" id="GL877491">
    <property type="protein sequence ID" value="ELA45889.1"/>
    <property type="molecule type" value="Genomic_DNA"/>
</dbReference>
<feature type="transmembrane region" description="Helical" evidence="1">
    <location>
        <begin position="310"/>
        <end position="332"/>
    </location>
</feature>
<dbReference type="InParanoid" id="L2GQK6"/>
<dbReference type="RefSeq" id="XP_008075633.1">
    <property type="nucleotide sequence ID" value="XM_008077442.1"/>
</dbReference>
<dbReference type="Proteomes" id="UP000011081">
    <property type="component" value="Unassembled WGS sequence"/>
</dbReference>
<sequence length="341" mass="37483">MAQNDIFGNDMVIGSGSRGEPGAKKLLRANRQRVHKAAMDGSVGNLFGMNCEILENRLTCESKADTKYDTSKVINFDVDCKHIDQGIRCAAKQYVEENSLDGVTGLGLECDFKSRSHQKCKGHFATEQPSSKTLNASQKPALEINCKWTEGLNSIKCDSGTPLSELRYEDAVRYKVNCRNNLPSGMSDCVVRRGAKKSGIKKPTWFRLECERDFSNIKETHCNGAIVFEGLDYDAQNASKAALSPTTTLSTVEGLDIGAQNASKTALSPTTTLSTVEGLDYNAWNVSNSTSPSTMLLPTNESIPAPKDTVLIIGACFAPIFLLLVLFFVIFYRVKKRRIRK</sequence>
<dbReference type="HOGENOM" id="CLU_815273_0_0_1"/>
<organism evidence="2 3">
    <name type="scientific">Vavraia culicis (isolate floridensis)</name>
    <name type="common">Microsporidian parasite</name>
    <dbReference type="NCBI Taxonomy" id="948595"/>
    <lineage>
        <taxon>Eukaryota</taxon>
        <taxon>Fungi</taxon>
        <taxon>Fungi incertae sedis</taxon>
        <taxon>Microsporidia</taxon>
        <taxon>Pleistophoridae</taxon>
        <taxon>Vavraia</taxon>
    </lineage>
</organism>
<evidence type="ECO:0000256" key="1">
    <source>
        <dbReference type="SAM" id="Phobius"/>
    </source>
</evidence>
<dbReference type="VEuPathDB" id="MicrosporidiaDB:VCUG_02625"/>
<evidence type="ECO:0000313" key="3">
    <source>
        <dbReference type="Proteomes" id="UP000011081"/>
    </source>
</evidence>
<reference evidence="3" key="1">
    <citation type="submission" date="2011-03" db="EMBL/GenBank/DDBJ databases">
        <title>The genome sequence of Vavraia culicis strain floridensis.</title>
        <authorList>
            <consortium name="The Broad Institute Genome Sequencing Platform"/>
            <person name="Cuomo C."/>
            <person name="Becnel J."/>
            <person name="Sanscrainte N."/>
            <person name="Young S.K."/>
            <person name="Zeng Q."/>
            <person name="Gargeya S."/>
            <person name="Fitzgerald M."/>
            <person name="Haas B."/>
            <person name="Abouelleil A."/>
            <person name="Alvarado L."/>
            <person name="Arachchi H.M."/>
            <person name="Berlin A."/>
            <person name="Chapman S.B."/>
            <person name="Gearin G."/>
            <person name="Goldberg J."/>
            <person name="Griggs A."/>
            <person name="Gujja S."/>
            <person name="Hansen M."/>
            <person name="Heiman D."/>
            <person name="Howarth C."/>
            <person name="Larimer J."/>
            <person name="Lui A."/>
            <person name="MacDonald P.J.P."/>
            <person name="McCowen C."/>
            <person name="Montmayeur A."/>
            <person name="Murphy C."/>
            <person name="Neiman D."/>
            <person name="Pearson M."/>
            <person name="Priest M."/>
            <person name="Roberts A."/>
            <person name="Saif S."/>
            <person name="Shea T."/>
            <person name="Sisk P."/>
            <person name="Stolte C."/>
            <person name="Sykes S."/>
            <person name="Wortman J."/>
            <person name="Nusbaum C."/>
            <person name="Birren B."/>
        </authorList>
    </citation>
    <scope>NUCLEOTIDE SEQUENCE [LARGE SCALE GENOMIC DNA]</scope>
    <source>
        <strain evidence="3">floridensis</strain>
    </source>
</reference>
<proteinExistence type="predicted"/>
<keyword evidence="1" id="KW-0472">Membrane</keyword>
<name>L2GQK6_VAVCU</name>
<evidence type="ECO:0000313" key="2">
    <source>
        <dbReference type="EMBL" id="ELA45889.1"/>
    </source>
</evidence>
<accession>L2GQK6</accession>
<feature type="non-terminal residue" evidence="2">
    <location>
        <position position="341"/>
    </location>
</feature>
<dbReference type="GeneID" id="19880485"/>
<gene>
    <name evidence="2" type="ORF">VCUG_02625</name>
</gene>
<keyword evidence="1" id="KW-0812">Transmembrane</keyword>